<protein>
    <recommendedName>
        <fullName evidence="3">FbpB family small basic protein</fullName>
    </recommendedName>
</protein>
<keyword evidence="2" id="KW-1185">Reference proteome</keyword>
<sequence length="45" mass="5374">MKNKEKRKRRLKRELWKDLLRKNVKGLKKVPTPEQVARTSSKSIA</sequence>
<comment type="caution">
    <text evidence="1">The sequence shown here is derived from an EMBL/GenBank/DDBJ whole genome shotgun (WGS) entry which is preliminary data.</text>
</comment>
<name>A0ABW0U6D3_9BACI</name>
<reference evidence="2" key="1">
    <citation type="journal article" date="2019" name="Int. J. Syst. Evol. Microbiol.">
        <title>The Global Catalogue of Microorganisms (GCM) 10K type strain sequencing project: providing services to taxonomists for standard genome sequencing and annotation.</title>
        <authorList>
            <consortium name="The Broad Institute Genomics Platform"/>
            <consortium name="The Broad Institute Genome Sequencing Center for Infectious Disease"/>
            <person name="Wu L."/>
            <person name="Ma J."/>
        </authorList>
    </citation>
    <scope>NUCLEOTIDE SEQUENCE [LARGE SCALE GENOMIC DNA]</scope>
    <source>
        <strain evidence="2">CGMCC 1.15790</strain>
    </source>
</reference>
<dbReference type="Proteomes" id="UP001596143">
    <property type="component" value="Unassembled WGS sequence"/>
</dbReference>
<proteinExistence type="predicted"/>
<organism evidence="1 2">
    <name type="scientific">Aliibacillus thermotolerans</name>
    <dbReference type="NCBI Taxonomy" id="1834418"/>
    <lineage>
        <taxon>Bacteria</taxon>
        <taxon>Bacillati</taxon>
        <taxon>Bacillota</taxon>
        <taxon>Bacilli</taxon>
        <taxon>Bacillales</taxon>
        <taxon>Bacillaceae</taxon>
        <taxon>Aliibacillus</taxon>
    </lineage>
</organism>
<dbReference type="RefSeq" id="WP_270896200.1">
    <property type="nucleotide sequence ID" value="NZ_JBHSPF010000015.1"/>
</dbReference>
<evidence type="ECO:0008006" key="3">
    <source>
        <dbReference type="Google" id="ProtNLM"/>
    </source>
</evidence>
<evidence type="ECO:0000313" key="2">
    <source>
        <dbReference type="Proteomes" id="UP001596143"/>
    </source>
</evidence>
<gene>
    <name evidence="1" type="ORF">ACFPTR_03195</name>
</gene>
<evidence type="ECO:0000313" key="1">
    <source>
        <dbReference type="EMBL" id="MFC5627901.1"/>
    </source>
</evidence>
<accession>A0ABW0U6D3</accession>
<dbReference type="EMBL" id="JBHSPF010000015">
    <property type="protein sequence ID" value="MFC5627901.1"/>
    <property type="molecule type" value="Genomic_DNA"/>
</dbReference>